<proteinExistence type="predicted"/>
<accession>A0A0E9SX94</accession>
<dbReference type="EMBL" id="GBXM01062598">
    <property type="protein sequence ID" value="JAH45979.1"/>
    <property type="molecule type" value="Transcribed_RNA"/>
</dbReference>
<reference evidence="1" key="1">
    <citation type="submission" date="2014-11" db="EMBL/GenBank/DDBJ databases">
        <authorList>
            <person name="Amaro Gonzalez C."/>
        </authorList>
    </citation>
    <scope>NUCLEOTIDE SEQUENCE</scope>
</reference>
<sequence>MVLFYRPPSKIKSSPEKHCGRCIINLCFLCEKRR</sequence>
<reference evidence="1" key="2">
    <citation type="journal article" date="2015" name="Fish Shellfish Immunol.">
        <title>Early steps in the European eel (Anguilla anguilla)-Vibrio vulnificus interaction in the gills: Role of the RtxA13 toxin.</title>
        <authorList>
            <person name="Callol A."/>
            <person name="Pajuelo D."/>
            <person name="Ebbesson L."/>
            <person name="Teles M."/>
            <person name="MacKenzie S."/>
            <person name="Amaro C."/>
        </authorList>
    </citation>
    <scope>NUCLEOTIDE SEQUENCE</scope>
</reference>
<protein>
    <submittedName>
        <fullName evidence="1">Uncharacterized protein</fullName>
    </submittedName>
</protein>
<organism evidence="1">
    <name type="scientific">Anguilla anguilla</name>
    <name type="common">European freshwater eel</name>
    <name type="synonym">Muraena anguilla</name>
    <dbReference type="NCBI Taxonomy" id="7936"/>
    <lineage>
        <taxon>Eukaryota</taxon>
        <taxon>Metazoa</taxon>
        <taxon>Chordata</taxon>
        <taxon>Craniata</taxon>
        <taxon>Vertebrata</taxon>
        <taxon>Euteleostomi</taxon>
        <taxon>Actinopterygii</taxon>
        <taxon>Neopterygii</taxon>
        <taxon>Teleostei</taxon>
        <taxon>Anguilliformes</taxon>
        <taxon>Anguillidae</taxon>
        <taxon>Anguilla</taxon>
    </lineage>
</organism>
<evidence type="ECO:0000313" key="1">
    <source>
        <dbReference type="EMBL" id="JAH45979.1"/>
    </source>
</evidence>
<dbReference type="AlphaFoldDB" id="A0A0E9SX94"/>
<name>A0A0E9SX94_ANGAN</name>